<protein>
    <submittedName>
        <fullName evidence="1">Uncharacterized protein</fullName>
    </submittedName>
</protein>
<keyword evidence="2" id="KW-1185">Reference proteome</keyword>
<gene>
    <name evidence="1" type="ORF">ACFS27_13550</name>
</gene>
<comment type="caution">
    <text evidence="1">The sequence shown here is derived from an EMBL/GenBank/DDBJ whole genome shotgun (WGS) entry which is preliminary data.</text>
</comment>
<proteinExistence type="predicted"/>
<evidence type="ECO:0000313" key="2">
    <source>
        <dbReference type="Proteomes" id="UP001597479"/>
    </source>
</evidence>
<accession>A0ABW5VWX7</accession>
<evidence type="ECO:0000313" key="1">
    <source>
        <dbReference type="EMBL" id="MFD2794576.1"/>
    </source>
</evidence>
<organism evidence="1 2">
    <name type="scientific">Promicromonospora vindobonensis</name>
    <dbReference type="NCBI Taxonomy" id="195748"/>
    <lineage>
        <taxon>Bacteria</taxon>
        <taxon>Bacillati</taxon>
        <taxon>Actinomycetota</taxon>
        <taxon>Actinomycetes</taxon>
        <taxon>Micrococcales</taxon>
        <taxon>Promicromonosporaceae</taxon>
        <taxon>Promicromonospora</taxon>
    </lineage>
</organism>
<sequence>MIPDARCRSAEVIAALLDGVDQVVVGPHVALTASEQRQLLARARRKNNTLLTRRAWENAALRMRVDRAAWSGPQGGDYWLRQVRYDVVRQARGDGRPRRFMVSLGVDSVQVEAVHPGTRLMSVGA</sequence>
<reference evidence="2" key="1">
    <citation type="journal article" date="2019" name="Int. J. Syst. Evol. Microbiol.">
        <title>The Global Catalogue of Microorganisms (GCM) 10K type strain sequencing project: providing services to taxonomists for standard genome sequencing and annotation.</title>
        <authorList>
            <consortium name="The Broad Institute Genomics Platform"/>
            <consortium name="The Broad Institute Genome Sequencing Center for Infectious Disease"/>
            <person name="Wu L."/>
            <person name="Ma J."/>
        </authorList>
    </citation>
    <scope>NUCLEOTIDE SEQUENCE [LARGE SCALE GENOMIC DNA]</scope>
    <source>
        <strain evidence="2">CCM 7044</strain>
    </source>
</reference>
<dbReference type="Proteomes" id="UP001597479">
    <property type="component" value="Unassembled WGS sequence"/>
</dbReference>
<name>A0ABW5VWX7_9MICO</name>
<dbReference type="RefSeq" id="WP_377183800.1">
    <property type="nucleotide sequence ID" value="NZ_JBHUOG010000002.1"/>
</dbReference>
<dbReference type="EMBL" id="JBHUOG010000002">
    <property type="protein sequence ID" value="MFD2794576.1"/>
    <property type="molecule type" value="Genomic_DNA"/>
</dbReference>